<dbReference type="InterPro" id="IPR007159">
    <property type="entry name" value="SpoVT-AbrB_dom"/>
</dbReference>
<keyword evidence="1" id="KW-0238">DNA-binding</keyword>
<evidence type="ECO:0000256" key="1">
    <source>
        <dbReference type="PROSITE-ProRule" id="PRU01076"/>
    </source>
</evidence>
<dbReference type="Gene3D" id="2.10.260.10">
    <property type="match status" value="1"/>
</dbReference>
<sequence>MQAGEAEGRRVFGATVDGSGRIVLPAEVRAAFGLKKGSEVSVVQDETGVHLQTPQQALRAIQAYFQNLVPPEVSLADEVIQEHRDEAARERE</sequence>
<dbReference type="GO" id="GO:0003677">
    <property type="term" value="F:DNA binding"/>
    <property type="evidence" value="ECO:0007669"/>
    <property type="project" value="UniProtKB-UniRule"/>
</dbReference>
<evidence type="ECO:0000313" key="4">
    <source>
        <dbReference type="Proteomes" id="UP000319383"/>
    </source>
</evidence>
<keyword evidence="4" id="KW-1185">Reference proteome</keyword>
<dbReference type="Pfam" id="PF04014">
    <property type="entry name" value="MazE_antitoxin"/>
    <property type="match status" value="1"/>
</dbReference>
<protein>
    <submittedName>
        <fullName evidence="3">SpoVT / AbrB like domain protein</fullName>
    </submittedName>
</protein>
<dbReference type="NCBIfam" id="TIGR01439">
    <property type="entry name" value="lp_hng_hel_AbrB"/>
    <property type="match status" value="1"/>
</dbReference>
<dbReference type="Proteomes" id="UP000319383">
    <property type="component" value="Chromosome"/>
</dbReference>
<evidence type="ECO:0000313" key="3">
    <source>
        <dbReference type="EMBL" id="QDU45202.1"/>
    </source>
</evidence>
<reference evidence="3 4" key="1">
    <citation type="submission" date="2019-02" db="EMBL/GenBank/DDBJ databases">
        <title>Deep-cultivation of Planctomycetes and their phenomic and genomic characterization uncovers novel biology.</title>
        <authorList>
            <person name="Wiegand S."/>
            <person name="Jogler M."/>
            <person name="Boedeker C."/>
            <person name="Pinto D."/>
            <person name="Vollmers J."/>
            <person name="Rivas-Marin E."/>
            <person name="Kohn T."/>
            <person name="Peeters S.H."/>
            <person name="Heuer A."/>
            <person name="Rast P."/>
            <person name="Oberbeckmann S."/>
            <person name="Bunk B."/>
            <person name="Jeske O."/>
            <person name="Meyerdierks A."/>
            <person name="Storesund J.E."/>
            <person name="Kallscheuer N."/>
            <person name="Luecker S."/>
            <person name="Lage O.M."/>
            <person name="Pohl T."/>
            <person name="Merkel B.J."/>
            <person name="Hornburger P."/>
            <person name="Mueller R.-W."/>
            <person name="Bruemmer F."/>
            <person name="Labrenz M."/>
            <person name="Spormann A.M."/>
            <person name="Op den Camp H."/>
            <person name="Overmann J."/>
            <person name="Amann R."/>
            <person name="Jetten M.S.M."/>
            <person name="Mascher T."/>
            <person name="Medema M.H."/>
            <person name="Devos D.P."/>
            <person name="Kaster A.-K."/>
            <person name="Ovreas L."/>
            <person name="Rohde M."/>
            <person name="Galperin M.Y."/>
            <person name="Jogler C."/>
        </authorList>
    </citation>
    <scope>NUCLEOTIDE SEQUENCE [LARGE SCALE GENOMIC DNA]</scope>
    <source>
        <strain evidence="3 4">Mal52</strain>
    </source>
</reference>
<dbReference type="SUPFAM" id="SSF89447">
    <property type="entry name" value="AbrB/MazE/MraZ-like"/>
    <property type="match status" value="1"/>
</dbReference>
<dbReference type="KEGG" id="sdyn:Mal52_36930"/>
<evidence type="ECO:0000259" key="2">
    <source>
        <dbReference type="PROSITE" id="PS51740"/>
    </source>
</evidence>
<organism evidence="3 4">
    <name type="scientific">Symmachiella dynata</name>
    <dbReference type="NCBI Taxonomy" id="2527995"/>
    <lineage>
        <taxon>Bacteria</taxon>
        <taxon>Pseudomonadati</taxon>
        <taxon>Planctomycetota</taxon>
        <taxon>Planctomycetia</taxon>
        <taxon>Planctomycetales</taxon>
        <taxon>Planctomycetaceae</taxon>
        <taxon>Symmachiella</taxon>
    </lineage>
</organism>
<proteinExistence type="predicted"/>
<gene>
    <name evidence="3" type="ORF">Mal52_36930</name>
</gene>
<name>A0A517ZRT4_9PLAN</name>
<dbReference type="EMBL" id="CP036276">
    <property type="protein sequence ID" value="QDU45202.1"/>
    <property type="molecule type" value="Genomic_DNA"/>
</dbReference>
<dbReference type="RefSeq" id="WP_145377609.1">
    <property type="nucleotide sequence ID" value="NZ_CP036276.1"/>
</dbReference>
<feature type="domain" description="SpoVT-AbrB" evidence="2">
    <location>
        <begin position="11"/>
        <end position="56"/>
    </location>
</feature>
<dbReference type="AlphaFoldDB" id="A0A517ZRT4"/>
<accession>A0A517ZRT4</accession>
<dbReference type="SMART" id="SM00966">
    <property type="entry name" value="SpoVT_AbrB"/>
    <property type="match status" value="1"/>
</dbReference>
<dbReference type="InterPro" id="IPR037914">
    <property type="entry name" value="SpoVT-AbrB_sf"/>
</dbReference>
<dbReference type="PROSITE" id="PS51740">
    <property type="entry name" value="SPOVT_ABRB"/>
    <property type="match status" value="1"/>
</dbReference>